<feature type="region of interest" description="Disordered" evidence="1">
    <location>
        <begin position="128"/>
        <end position="158"/>
    </location>
</feature>
<organism evidence="2 3">
    <name type="scientific">Lophiostoma macrostomum CBS 122681</name>
    <dbReference type="NCBI Taxonomy" id="1314788"/>
    <lineage>
        <taxon>Eukaryota</taxon>
        <taxon>Fungi</taxon>
        <taxon>Dikarya</taxon>
        <taxon>Ascomycota</taxon>
        <taxon>Pezizomycotina</taxon>
        <taxon>Dothideomycetes</taxon>
        <taxon>Pleosporomycetidae</taxon>
        <taxon>Pleosporales</taxon>
        <taxon>Lophiostomataceae</taxon>
        <taxon>Lophiostoma</taxon>
    </lineage>
</organism>
<evidence type="ECO:0000313" key="3">
    <source>
        <dbReference type="Proteomes" id="UP000799324"/>
    </source>
</evidence>
<proteinExistence type="predicted"/>
<protein>
    <submittedName>
        <fullName evidence="2">Uncharacterized protein</fullName>
    </submittedName>
</protein>
<evidence type="ECO:0000256" key="1">
    <source>
        <dbReference type="SAM" id="MobiDB-lite"/>
    </source>
</evidence>
<name>A0A6A6SVH5_9PLEO</name>
<dbReference type="Proteomes" id="UP000799324">
    <property type="component" value="Unassembled WGS sequence"/>
</dbReference>
<dbReference type="AlphaFoldDB" id="A0A6A6SVH5"/>
<dbReference type="EMBL" id="MU004436">
    <property type="protein sequence ID" value="KAF2651057.1"/>
    <property type="molecule type" value="Genomic_DNA"/>
</dbReference>
<gene>
    <name evidence="2" type="ORF">K491DRAFT_696771</name>
</gene>
<evidence type="ECO:0000313" key="2">
    <source>
        <dbReference type="EMBL" id="KAF2651057.1"/>
    </source>
</evidence>
<accession>A0A6A6SVH5</accession>
<sequence length="158" mass="17205">MESTESVPLQPSSGQQSQHYLKESLLLGFDSVYGNTEATDSAEVSEGNVYDCTGADRRADTCPSQSVFGSRFGDMIAKNNATVQRGNVGISSSIVRRVNVYGGTKAEGSAQVRLGHYMAEDITHKTRMKTMFGEKDKRPEAKNEEKDTKEDGKVDVTA</sequence>
<reference evidence="2" key="1">
    <citation type="journal article" date="2020" name="Stud. Mycol.">
        <title>101 Dothideomycetes genomes: a test case for predicting lifestyles and emergence of pathogens.</title>
        <authorList>
            <person name="Haridas S."/>
            <person name="Albert R."/>
            <person name="Binder M."/>
            <person name="Bloem J."/>
            <person name="Labutti K."/>
            <person name="Salamov A."/>
            <person name="Andreopoulos B."/>
            <person name="Baker S."/>
            <person name="Barry K."/>
            <person name="Bills G."/>
            <person name="Bluhm B."/>
            <person name="Cannon C."/>
            <person name="Castanera R."/>
            <person name="Culley D."/>
            <person name="Daum C."/>
            <person name="Ezra D."/>
            <person name="Gonzalez J."/>
            <person name="Henrissat B."/>
            <person name="Kuo A."/>
            <person name="Liang C."/>
            <person name="Lipzen A."/>
            <person name="Lutzoni F."/>
            <person name="Magnuson J."/>
            <person name="Mondo S."/>
            <person name="Nolan M."/>
            <person name="Ohm R."/>
            <person name="Pangilinan J."/>
            <person name="Park H.-J."/>
            <person name="Ramirez L."/>
            <person name="Alfaro M."/>
            <person name="Sun H."/>
            <person name="Tritt A."/>
            <person name="Yoshinaga Y."/>
            <person name="Zwiers L.-H."/>
            <person name="Turgeon B."/>
            <person name="Goodwin S."/>
            <person name="Spatafora J."/>
            <person name="Crous P."/>
            <person name="Grigoriev I."/>
        </authorList>
    </citation>
    <scope>NUCLEOTIDE SEQUENCE</scope>
    <source>
        <strain evidence="2">CBS 122681</strain>
    </source>
</reference>
<feature type="compositionally biased region" description="Basic and acidic residues" evidence="1">
    <location>
        <begin position="132"/>
        <end position="158"/>
    </location>
</feature>
<keyword evidence="3" id="KW-1185">Reference proteome</keyword>